<dbReference type="GeneID" id="103708597"/>
<dbReference type="InterPro" id="IPR011990">
    <property type="entry name" value="TPR-like_helical_dom_sf"/>
</dbReference>
<dbReference type="FunFam" id="1.25.40.10:FF:000470">
    <property type="entry name" value="Pentatricopeptide repeat-containing protein At5g66520"/>
    <property type="match status" value="1"/>
</dbReference>
<protein>
    <submittedName>
        <fullName evidence="4">Pentatricopeptide repeat-containing protein At2g22410, mitochondrial-like</fullName>
    </submittedName>
</protein>
<evidence type="ECO:0000313" key="3">
    <source>
        <dbReference type="Proteomes" id="UP000228380"/>
    </source>
</evidence>
<sequence>MPPPLLPRLPTSPLKARFLPRILLEFFSSSAKPEWNSNHKLIITHPVLSIMESCNSMAELKQIQAHMTRTGLLAHRFPASRVLAFCVLSDYGDLNHARLVFAQIPDPNTYIWNTMIRGYTKAQLPRSSLFLFCQMIRAHVVMDSRTLVFVLKACEQFSEVFLGEEIHCMIFKLGFDSDLLVQNGLTHFYVKNGLLESARKVFDELCQRDVVSWTTMIDGYSQKGLPDEALRLFYRMLLMSIQPNEVTMITVLSAISQLGHLRLGKLVHEYIRKSDLNVTINLMNALVDMYGKCDCVDSAREVFDSMGIKDVFSWTSMVNAYAKCGDLQLARKFFDSMPERNAVSWSSMIAAYAQSNHAKEALDLFHEMIAMRVKPIDATLVSVLSACAQSGCLDLGRWIYDHFINGKIIKLRMNLANAFIDMYAKCGDIKAAARLFNEMPERDIVSWNAMIMAYAVHGYGKEALILFEHLKSKGMVPDDITFVGVLSACSHAGLVVEGQRHFKDMKSIFGLEPKSVHYACQIDLLGKVGLLEDAYELARSTPMEPDEAGWGALLNACRMHGNVELGKYAGDKLLGLDPGDSGIYVLLSSMYATRNKWDDVKKVRRMMRDRGVKKTPGCSSIEVDGKFHEFFVADISHVRSKDIYLTLDNIYLQLRIEGYVPKS</sequence>
<dbReference type="OrthoDB" id="185373at2759"/>
<dbReference type="GO" id="GO:0009451">
    <property type="term" value="P:RNA modification"/>
    <property type="evidence" value="ECO:0007669"/>
    <property type="project" value="InterPro"/>
</dbReference>
<evidence type="ECO:0000256" key="2">
    <source>
        <dbReference type="PROSITE-ProRule" id="PRU00708"/>
    </source>
</evidence>
<dbReference type="PANTHER" id="PTHR47926">
    <property type="entry name" value="PENTATRICOPEPTIDE REPEAT-CONTAINING PROTEIN"/>
    <property type="match status" value="1"/>
</dbReference>
<dbReference type="AlphaFoldDB" id="A0A8B7C4W3"/>
<keyword evidence="1" id="KW-0677">Repeat</keyword>
<feature type="repeat" description="PPR" evidence="2">
    <location>
        <begin position="209"/>
        <end position="243"/>
    </location>
</feature>
<dbReference type="FunFam" id="1.25.40.10:FF:000348">
    <property type="entry name" value="Pentatricopeptide repeat-containing protein chloroplastic"/>
    <property type="match status" value="1"/>
</dbReference>
<feature type="repeat" description="PPR" evidence="2">
    <location>
        <begin position="341"/>
        <end position="375"/>
    </location>
</feature>
<reference evidence="4" key="2">
    <citation type="submission" date="2025-08" db="UniProtKB">
        <authorList>
            <consortium name="RefSeq"/>
        </authorList>
    </citation>
    <scope>IDENTIFICATION</scope>
    <source>
        <tissue evidence="4">Young leaves</tissue>
    </source>
</reference>
<dbReference type="NCBIfam" id="TIGR00756">
    <property type="entry name" value="PPR"/>
    <property type="match status" value="6"/>
</dbReference>
<dbReference type="PANTHER" id="PTHR47926:SF387">
    <property type="entry name" value="PENTATRICOPEPTIDE REPEAT-CONTAINING PROTEIN"/>
    <property type="match status" value="1"/>
</dbReference>
<dbReference type="Proteomes" id="UP000228380">
    <property type="component" value="Chromosome 10"/>
</dbReference>
<dbReference type="KEGG" id="pda:103708597"/>
<evidence type="ECO:0000256" key="1">
    <source>
        <dbReference type="ARBA" id="ARBA00022737"/>
    </source>
</evidence>
<dbReference type="Pfam" id="PF01535">
    <property type="entry name" value="PPR"/>
    <property type="match status" value="2"/>
</dbReference>
<dbReference type="Gene3D" id="1.25.40.10">
    <property type="entry name" value="Tetratricopeptide repeat domain"/>
    <property type="match status" value="3"/>
</dbReference>
<feature type="repeat" description="PPR" evidence="2">
    <location>
        <begin position="108"/>
        <end position="142"/>
    </location>
</feature>
<proteinExistence type="predicted"/>
<feature type="repeat" description="PPR" evidence="2">
    <location>
        <begin position="310"/>
        <end position="340"/>
    </location>
</feature>
<dbReference type="SUPFAM" id="SSF48452">
    <property type="entry name" value="TPR-like"/>
    <property type="match status" value="1"/>
</dbReference>
<dbReference type="InterPro" id="IPR046848">
    <property type="entry name" value="E_motif"/>
</dbReference>
<dbReference type="PROSITE" id="PS51375">
    <property type="entry name" value="PPR"/>
    <property type="match status" value="5"/>
</dbReference>
<organism evidence="3 4">
    <name type="scientific">Phoenix dactylifera</name>
    <name type="common">Date palm</name>
    <dbReference type="NCBI Taxonomy" id="42345"/>
    <lineage>
        <taxon>Eukaryota</taxon>
        <taxon>Viridiplantae</taxon>
        <taxon>Streptophyta</taxon>
        <taxon>Embryophyta</taxon>
        <taxon>Tracheophyta</taxon>
        <taxon>Spermatophyta</taxon>
        <taxon>Magnoliopsida</taxon>
        <taxon>Liliopsida</taxon>
        <taxon>Arecaceae</taxon>
        <taxon>Coryphoideae</taxon>
        <taxon>Phoeniceae</taxon>
        <taxon>Phoenix</taxon>
    </lineage>
</organism>
<dbReference type="InterPro" id="IPR002885">
    <property type="entry name" value="PPR_rpt"/>
</dbReference>
<dbReference type="FunFam" id="1.25.40.10:FF:000184">
    <property type="entry name" value="Pentatricopeptide repeat-containing protein, chloroplastic"/>
    <property type="match status" value="1"/>
</dbReference>
<dbReference type="Pfam" id="PF13041">
    <property type="entry name" value="PPR_2"/>
    <property type="match status" value="3"/>
</dbReference>
<feature type="repeat" description="PPR" evidence="2">
    <location>
        <begin position="443"/>
        <end position="477"/>
    </location>
</feature>
<reference evidence="3" key="1">
    <citation type="journal article" date="2019" name="Nat. Commun.">
        <title>Genome-wide association mapping of date palm fruit traits.</title>
        <authorList>
            <person name="Hazzouri K.M."/>
            <person name="Gros-Balthazard M."/>
            <person name="Flowers J.M."/>
            <person name="Copetti D."/>
            <person name="Lemansour A."/>
            <person name="Lebrun M."/>
            <person name="Masmoudi K."/>
            <person name="Ferrand S."/>
            <person name="Dhar M.I."/>
            <person name="Fresquez Z.A."/>
            <person name="Rosas U."/>
            <person name="Zhang J."/>
            <person name="Talag J."/>
            <person name="Lee S."/>
            <person name="Kudrna D."/>
            <person name="Powell R.F."/>
            <person name="Leitch I.J."/>
            <person name="Krueger R.R."/>
            <person name="Wing R.A."/>
            <person name="Amiri K.M.A."/>
            <person name="Purugganan M.D."/>
        </authorList>
    </citation>
    <scope>NUCLEOTIDE SEQUENCE [LARGE SCALE GENOMIC DNA]</scope>
    <source>
        <strain evidence="3">cv. Khalas</strain>
    </source>
</reference>
<name>A0A8B7C4W3_PHODC</name>
<dbReference type="Pfam" id="PF20431">
    <property type="entry name" value="E_motif"/>
    <property type="match status" value="1"/>
</dbReference>
<gene>
    <name evidence="4" type="primary">LOC103708597</name>
</gene>
<dbReference type="RefSeq" id="XP_008791830.2">
    <property type="nucleotide sequence ID" value="XM_008793608.4"/>
</dbReference>
<evidence type="ECO:0000313" key="4">
    <source>
        <dbReference type="RefSeq" id="XP_008791830.2"/>
    </source>
</evidence>
<keyword evidence="3" id="KW-1185">Reference proteome</keyword>
<accession>A0A8B7C4W3</accession>
<dbReference type="GO" id="GO:0003723">
    <property type="term" value="F:RNA binding"/>
    <property type="evidence" value="ECO:0007669"/>
    <property type="project" value="InterPro"/>
</dbReference>
<dbReference type="InterPro" id="IPR046960">
    <property type="entry name" value="PPR_At4g14850-like_plant"/>
</dbReference>